<name>A0A839HJR3_9GAMM</name>
<accession>A0A839HJR3</accession>
<evidence type="ECO:0000313" key="3">
    <source>
        <dbReference type="EMBL" id="MBB1126789.1"/>
    </source>
</evidence>
<organism evidence="3 4">
    <name type="scientific">Thiospirillum jenense</name>
    <dbReference type="NCBI Taxonomy" id="1653858"/>
    <lineage>
        <taxon>Bacteria</taxon>
        <taxon>Pseudomonadati</taxon>
        <taxon>Pseudomonadota</taxon>
        <taxon>Gammaproteobacteria</taxon>
        <taxon>Chromatiales</taxon>
        <taxon>Chromatiaceae</taxon>
        <taxon>Thiospirillum</taxon>
    </lineage>
</organism>
<dbReference type="EMBL" id="JABVCQ010000026">
    <property type="protein sequence ID" value="MBB1126789.1"/>
    <property type="molecule type" value="Genomic_DNA"/>
</dbReference>
<evidence type="ECO:0000259" key="2">
    <source>
        <dbReference type="Pfam" id="PF00501"/>
    </source>
</evidence>
<proteinExistence type="inferred from homology"/>
<feature type="domain" description="AMP-dependent synthetase/ligase" evidence="2">
    <location>
        <begin position="117"/>
        <end position="302"/>
    </location>
</feature>
<dbReference type="Gene3D" id="3.30.300.30">
    <property type="match status" value="1"/>
</dbReference>
<dbReference type="GO" id="GO:0031956">
    <property type="term" value="F:medium-chain fatty acid-CoA ligase activity"/>
    <property type="evidence" value="ECO:0007669"/>
    <property type="project" value="TreeGrafter"/>
</dbReference>
<dbReference type="InterPro" id="IPR042099">
    <property type="entry name" value="ANL_N_sf"/>
</dbReference>
<sequence>MPPATLPLFPVHHANGPLFIIGADPPVVISHATFFSQAQQLSEQLPPAPYVINVCDNRYLFALTFAAALLRGAVSLFPTNRLAATVNTLAANYPDALCLTDTPLDQLTAPVQLIHAPSLPLHSPMNAGHCIPPPAFQLPAAQLAFIAFTSGSTGQPQPHPKRWGDLVGCAQAAGRRFAWAPTSSIVATVPPQHMYGLELSVMVPWVLGCAIHATRPFFPTDICTALAAMPAPRILVTTPVHLAACLAAGGDWPAVAQVISATAPLSRQLAAQVEAQFHTQVFEIYGSTESGSIASRATCTVPAWHWYDGVKIQQDGEQVSVTAPFIDGTIPLADVLRCDADGSFELLGRAAEMVKVGGKRAALSELNAVLNAIVGVEDGAFVALDERGDPIGRLAAIVVASGLDRAAIIGELAGKIDPVFYPRPLVFVDQLPRTATGKLPRAELLRVLSEYAAGVSINDDDAH</sequence>
<dbReference type="Proteomes" id="UP000548632">
    <property type="component" value="Unassembled WGS sequence"/>
</dbReference>
<dbReference type="Pfam" id="PF00501">
    <property type="entry name" value="AMP-binding"/>
    <property type="match status" value="1"/>
</dbReference>
<reference evidence="3 4" key="1">
    <citation type="journal article" date="2020" name="Arch. Microbiol.">
        <title>The genome sequence of the giant phototrophic gammaproteobacterium Thiospirillum jenense gives insight into its physiological properties and phylogenetic relationships.</title>
        <authorList>
            <person name="Imhoff J.F."/>
            <person name="Meyer T.E."/>
            <person name="Kyndt J.A."/>
        </authorList>
    </citation>
    <scope>NUCLEOTIDE SEQUENCE [LARGE SCALE GENOMIC DNA]</scope>
    <source>
        <strain evidence="3 4">DSM 216</strain>
    </source>
</reference>
<comment type="similarity">
    <text evidence="1">Belongs to the ATP-dependent AMP-binding enzyme family.</text>
</comment>
<comment type="caution">
    <text evidence="3">The sequence shown here is derived from an EMBL/GenBank/DDBJ whole genome shotgun (WGS) entry which is preliminary data.</text>
</comment>
<dbReference type="Gene3D" id="3.40.50.12780">
    <property type="entry name" value="N-terminal domain of ligase-like"/>
    <property type="match status" value="1"/>
</dbReference>
<evidence type="ECO:0000256" key="1">
    <source>
        <dbReference type="ARBA" id="ARBA00006432"/>
    </source>
</evidence>
<dbReference type="PANTHER" id="PTHR43201:SF8">
    <property type="entry name" value="ACYL-COA SYNTHETASE FAMILY MEMBER 3"/>
    <property type="match status" value="1"/>
</dbReference>
<dbReference type="RefSeq" id="WP_182584420.1">
    <property type="nucleotide sequence ID" value="NZ_JABVCQ010000026.1"/>
</dbReference>
<dbReference type="GO" id="GO:0006631">
    <property type="term" value="P:fatty acid metabolic process"/>
    <property type="evidence" value="ECO:0007669"/>
    <property type="project" value="TreeGrafter"/>
</dbReference>
<dbReference type="PANTHER" id="PTHR43201">
    <property type="entry name" value="ACYL-COA SYNTHETASE"/>
    <property type="match status" value="1"/>
</dbReference>
<dbReference type="InterPro" id="IPR000873">
    <property type="entry name" value="AMP-dep_synth/lig_dom"/>
</dbReference>
<keyword evidence="4" id="KW-1185">Reference proteome</keyword>
<dbReference type="InterPro" id="IPR045851">
    <property type="entry name" value="AMP-bd_C_sf"/>
</dbReference>
<dbReference type="AlphaFoldDB" id="A0A839HJR3"/>
<gene>
    <name evidence="3" type="ORF">HUK38_11195</name>
</gene>
<protein>
    <submittedName>
        <fullName evidence="3">AMP-binding protein</fullName>
    </submittedName>
</protein>
<dbReference type="SUPFAM" id="SSF56801">
    <property type="entry name" value="Acetyl-CoA synthetase-like"/>
    <property type="match status" value="1"/>
</dbReference>
<evidence type="ECO:0000313" key="4">
    <source>
        <dbReference type="Proteomes" id="UP000548632"/>
    </source>
</evidence>